<keyword evidence="13" id="KW-1185">Reference proteome</keyword>
<accession>A0A834R3V6</accession>
<gene>
    <name evidence="11" type="ORF">SSS_1198</name>
</gene>
<evidence type="ECO:0000256" key="3">
    <source>
        <dbReference type="ARBA" id="ARBA00022448"/>
    </source>
</evidence>
<evidence type="ECO:0000256" key="9">
    <source>
        <dbReference type="SAM" id="Phobius"/>
    </source>
</evidence>
<dbReference type="PANTHER" id="PTHR48041">
    <property type="entry name" value="ABC TRANSPORTER G FAMILY MEMBER 28"/>
    <property type="match status" value="1"/>
</dbReference>
<comment type="subcellular location">
    <subcellularLocation>
        <location evidence="1">Membrane</location>
        <topology evidence="1">Multi-pass membrane protein</topology>
    </subcellularLocation>
</comment>
<dbReference type="InterPro" id="IPR003593">
    <property type="entry name" value="AAA+_ATPase"/>
</dbReference>
<dbReference type="AlphaFoldDB" id="A0A834R3V6"/>
<dbReference type="OrthoDB" id="245989at2759"/>
<protein>
    <submittedName>
        <fullName evidence="11">ATP-binding cassette sub-family G member 1</fullName>
    </submittedName>
</protein>
<feature type="transmembrane region" description="Helical" evidence="9">
    <location>
        <begin position="373"/>
        <end position="392"/>
    </location>
</feature>
<evidence type="ECO:0000256" key="5">
    <source>
        <dbReference type="ARBA" id="ARBA00022741"/>
    </source>
</evidence>
<dbReference type="GO" id="GO:0016887">
    <property type="term" value="F:ATP hydrolysis activity"/>
    <property type="evidence" value="ECO:0007669"/>
    <property type="project" value="InterPro"/>
</dbReference>
<feature type="transmembrane region" description="Helical" evidence="9">
    <location>
        <begin position="514"/>
        <end position="536"/>
    </location>
</feature>
<dbReference type="SUPFAM" id="SSF52540">
    <property type="entry name" value="P-loop containing nucleoside triphosphate hydrolases"/>
    <property type="match status" value="2"/>
</dbReference>
<evidence type="ECO:0000256" key="7">
    <source>
        <dbReference type="ARBA" id="ARBA00022989"/>
    </source>
</evidence>
<reference evidence="13" key="1">
    <citation type="journal article" date="2020" name="PLoS Negl. Trop. Dis.">
        <title>High-quality nuclear genome for Sarcoptes scabiei-A critical resource for a neglected parasite.</title>
        <authorList>
            <person name="Korhonen P.K."/>
            <person name="Gasser R.B."/>
            <person name="Ma G."/>
            <person name="Wang T."/>
            <person name="Stroehlein A.J."/>
            <person name="Young N.D."/>
            <person name="Ang C.S."/>
            <person name="Fernando D.D."/>
            <person name="Lu H.C."/>
            <person name="Taylor S."/>
            <person name="Reynolds S.L."/>
            <person name="Mofiz E."/>
            <person name="Najaraj S.H."/>
            <person name="Gowda H."/>
            <person name="Madugundu A."/>
            <person name="Renuse S."/>
            <person name="Holt D."/>
            <person name="Pandey A."/>
            <person name="Papenfuss A.T."/>
            <person name="Fischer K."/>
        </authorList>
    </citation>
    <scope>NUCLEOTIDE SEQUENCE [LARGE SCALE GENOMIC DNA]</scope>
</reference>
<keyword evidence="4 9" id="KW-0812">Transmembrane</keyword>
<feature type="transmembrane region" description="Helical" evidence="9">
    <location>
        <begin position="469"/>
        <end position="494"/>
    </location>
</feature>
<dbReference type="PROSITE" id="PS00211">
    <property type="entry name" value="ABC_TRANSPORTER_1"/>
    <property type="match status" value="2"/>
</dbReference>
<feature type="domain" description="ABC transporter" evidence="10">
    <location>
        <begin position="735"/>
        <end position="973"/>
    </location>
</feature>
<evidence type="ECO:0000313" key="11">
    <source>
        <dbReference type="EMBL" id="KAF7489812.1"/>
    </source>
</evidence>
<sequence>MQYIPQNSSQKRSRPIELKDFRRQQTVESETSTPSVSNNPGVPYGVDIALAWKNLRFEVPARWFREKKIILKRLTGCVRYGTLNGIMGPSGSGKTTLFKCLNGAIRNLAKGSELYINSTEKKIPRVGYVEQHVHQTIVEGLSVGDILFYAFFLKNKFSDRNRLDGHIQMTLNELQLDSGILDRKFGDCSGGEQKRVAIAQELMGLNKPSFLFVDEPTTGLDSQAALLVTQCLKKLSTVYKISVFATIHMPNDETIRLFDQLYILAKGGICIYAGRRINLRKNLRHLLGVEVEPGKPPIEEYLKLASNGIEDSRILKLSEHTLELENERLMPFQDRMRFLPTAMPRKFKNFSIGDFILQFYRLCHIIFFVESRLVLYQLLCYVFQYLFLSTLFDHSMIERSSCYSLLSFNSSCSEVREDGEKGDIYINYQATSMLFLTIIQVTINSILFIPLLKMFRNEHQNYWYSMSTFYWAFILIRFIETSFMALIITSFIYFPTGHHHIDPDGMNWSRFGYFFFYIWIACVYYQSFGQLLSVLFLDHMEISMIVSMVLFAVLSLTNGYLMHLKHTDNILIKLAARITGTKEITDGLLYAFFGLDRCDPSTHYSTKLKGFDVDVDNIENNLRTVYINIAIIRVLTFILMYIRFSLRLNISKLYRSEQSLRSKDHNANRIESDEDGNDNHIEKQMSTIKSNVLNTKETSREKDDSELNFEKFSRHKVIFAWRNLSLFDSQSIKEIRSIEESGKSPIENPNLILKDLNGQFRFGTLNALMGTSGAGKTSLLKILNGRSKTRISDETKFYMSKYTPINICYLTQDVSGHLWPGLTAKQSLIYASKLKNCDENQKIDHIKIAWKLLKELEITDTADTMSQNCSGGEMKRLALALELTSVRMPNFICIDEPTSGLDSNSATIVIECLRKLVHRNNITIVASIHQPSTEMLMIFDYCYVLARGGVCLYFGSPNHIPQHLIEVPETGWSPEIDSYPVEELIKYSCYNYTDELVKKFTEITKKKFLKKMMRYLNKHNKSSTESK</sequence>
<dbReference type="InterPro" id="IPR050352">
    <property type="entry name" value="ABCG_transporters"/>
</dbReference>
<dbReference type="InterPro" id="IPR003439">
    <property type="entry name" value="ABC_transporter-like_ATP-bd"/>
</dbReference>
<feature type="transmembrane region" description="Helical" evidence="9">
    <location>
        <begin position="542"/>
        <end position="561"/>
    </location>
</feature>
<dbReference type="Proteomes" id="UP000070412">
    <property type="component" value="Unassembled WGS sequence"/>
</dbReference>
<dbReference type="PROSITE" id="PS50893">
    <property type="entry name" value="ABC_TRANSPORTER_2"/>
    <property type="match status" value="2"/>
</dbReference>
<reference evidence="11" key="2">
    <citation type="submission" date="2020-01" db="EMBL/GenBank/DDBJ databases">
        <authorList>
            <person name="Korhonen P.K.K."/>
            <person name="Guangxu M.G."/>
            <person name="Wang T.W."/>
            <person name="Stroehlein A.J.S."/>
            <person name="Young N.D."/>
            <person name="Ang C.-S.A."/>
            <person name="Fernando D.W.F."/>
            <person name="Lu H.L."/>
            <person name="Taylor S.T."/>
            <person name="Ehtesham M.E.M."/>
            <person name="Najaraj S.H.N."/>
            <person name="Harsha G.H.G."/>
            <person name="Madugundu A.M."/>
            <person name="Renuse S.R."/>
            <person name="Holt D.H."/>
            <person name="Pandey A.P."/>
            <person name="Papenfuss A.P."/>
            <person name="Gasser R.B.G."/>
            <person name="Fischer K.F."/>
        </authorList>
    </citation>
    <scope>NUCLEOTIDE SEQUENCE</scope>
    <source>
        <strain evidence="11">SSS_KF_BRIS2020</strain>
    </source>
</reference>
<name>A0A834R3V6_SARSC</name>
<dbReference type="Pfam" id="PF01061">
    <property type="entry name" value="ABC2_membrane"/>
    <property type="match status" value="1"/>
</dbReference>
<dbReference type="Gene3D" id="3.40.50.300">
    <property type="entry name" value="P-loop containing nucleotide triphosphate hydrolases"/>
    <property type="match status" value="2"/>
</dbReference>
<comment type="similarity">
    <text evidence="2">Belongs to the ABC transporter superfamily. ABCG family. Eye pigment precursor importer (TC 3.A.1.204) subfamily.</text>
</comment>
<dbReference type="InterPro" id="IPR017871">
    <property type="entry name" value="ABC_transporter-like_CS"/>
</dbReference>
<proteinExistence type="inferred from homology"/>
<organism evidence="11">
    <name type="scientific">Sarcoptes scabiei</name>
    <name type="common">Itch mite</name>
    <name type="synonym">Acarus scabiei</name>
    <dbReference type="NCBI Taxonomy" id="52283"/>
    <lineage>
        <taxon>Eukaryota</taxon>
        <taxon>Metazoa</taxon>
        <taxon>Ecdysozoa</taxon>
        <taxon>Arthropoda</taxon>
        <taxon>Chelicerata</taxon>
        <taxon>Arachnida</taxon>
        <taxon>Acari</taxon>
        <taxon>Acariformes</taxon>
        <taxon>Sarcoptiformes</taxon>
        <taxon>Astigmata</taxon>
        <taxon>Psoroptidia</taxon>
        <taxon>Sarcoptoidea</taxon>
        <taxon>Sarcoptidae</taxon>
        <taxon>Sarcoptinae</taxon>
        <taxon>Sarcoptes</taxon>
    </lineage>
</organism>
<feature type="domain" description="ABC transporter" evidence="10">
    <location>
        <begin position="55"/>
        <end position="291"/>
    </location>
</feature>
<dbReference type="GO" id="GO:0140359">
    <property type="term" value="F:ABC-type transporter activity"/>
    <property type="evidence" value="ECO:0007669"/>
    <property type="project" value="InterPro"/>
</dbReference>
<evidence type="ECO:0000259" key="10">
    <source>
        <dbReference type="PROSITE" id="PS50893"/>
    </source>
</evidence>
<keyword evidence="3" id="KW-0813">Transport</keyword>
<reference evidence="12" key="3">
    <citation type="submission" date="2022-06" db="UniProtKB">
        <authorList>
            <consortium name="EnsemblMetazoa"/>
        </authorList>
    </citation>
    <scope>IDENTIFICATION</scope>
</reference>
<evidence type="ECO:0000256" key="1">
    <source>
        <dbReference type="ARBA" id="ARBA00004141"/>
    </source>
</evidence>
<evidence type="ECO:0000256" key="4">
    <source>
        <dbReference type="ARBA" id="ARBA00022692"/>
    </source>
</evidence>
<dbReference type="GO" id="GO:0005524">
    <property type="term" value="F:ATP binding"/>
    <property type="evidence" value="ECO:0007669"/>
    <property type="project" value="UniProtKB-KW"/>
</dbReference>
<dbReference type="PANTHER" id="PTHR48041:SF139">
    <property type="entry name" value="PROTEIN SCARLET"/>
    <property type="match status" value="1"/>
</dbReference>
<keyword evidence="7 9" id="KW-1133">Transmembrane helix</keyword>
<dbReference type="EnsemblMetazoa" id="SSS_1198s_mrna">
    <property type="protein sequence ID" value="KAF7489812.1"/>
    <property type="gene ID" value="SSS_1198"/>
</dbReference>
<keyword evidence="8 9" id="KW-0472">Membrane</keyword>
<dbReference type="InterPro" id="IPR013525">
    <property type="entry name" value="ABC2_TM"/>
</dbReference>
<keyword evidence="6 11" id="KW-0067">ATP-binding</keyword>
<dbReference type="EMBL" id="WVUK01000063">
    <property type="protein sequence ID" value="KAF7489812.1"/>
    <property type="molecule type" value="Genomic_DNA"/>
</dbReference>
<keyword evidence="5" id="KW-0547">Nucleotide-binding</keyword>
<evidence type="ECO:0000256" key="2">
    <source>
        <dbReference type="ARBA" id="ARBA00005814"/>
    </source>
</evidence>
<evidence type="ECO:0000313" key="13">
    <source>
        <dbReference type="Proteomes" id="UP000070412"/>
    </source>
</evidence>
<dbReference type="SMART" id="SM00382">
    <property type="entry name" value="AAA"/>
    <property type="match status" value="2"/>
</dbReference>
<evidence type="ECO:0000256" key="6">
    <source>
        <dbReference type="ARBA" id="ARBA00022840"/>
    </source>
</evidence>
<dbReference type="Pfam" id="PF00005">
    <property type="entry name" value="ABC_tran"/>
    <property type="match status" value="2"/>
</dbReference>
<feature type="transmembrane region" description="Helical" evidence="9">
    <location>
        <begin position="625"/>
        <end position="644"/>
    </location>
</feature>
<dbReference type="GO" id="GO:0016020">
    <property type="term" value="C:membrane"/>
    <property type="evidence" value="ECO:0007669"/>
    <property type="project" value="UniProtKB-SubCell"/>
</dbReference>
<dbReference type="InterPro" id="IPR027417">
    <property type="entry name" value="P-loop_NTPase"/>
</dbReference>
<feature type="transmembrane region" description="Helical" evidence="9">
    <location>
        <begin position="430"/>
        <end position="449"/>
    </location>
</feature>
<evidence type="ECO:0000313" key="12">
    <source>
        <dbReference type="EnsemblMetazoa" id="KAF7489812.1"/>
    </source>
</evidence>
<evidence type="ECO:0000256" key="8">
    <source>
        <dbReference type="ARBA" id="ARBA00023136"/>
    </source>
</evidence>